<name>A0A5M8QA20_9MICO</name>
<evidence type="ECO:0008006" key="3">
    <source>
        <dbReference type="Google" id="ProtNLM"/>
    </source>
</evidence>
<evidence type="ECO:0000313" key="2">
    <source>
        <dbReference type="Proteomes" id="UP000323221"/>
    </source>
</evidence>
<protein>
    <recommendedName>
        <fullName evidence="3">Leucine-rich repeat domain-containing protein</fullName>
    </recommendedName>
</protein>
<evidence type="ECO:0000313" key="1">
    <source>
        <dbReference type="EMBL" id="KAA6432827.1"/>
    </source>
</evidence>
<sequence length="253" mass="27555">MQDPLIDGIAIDLTQGRAAIRSDDFESPGEVEALTLFVNRRSDLSGLPNLPRLRSLEISGTPRRLPEMSYAALEYYDGPIFGGALASRALRYYYCLEGRTALSSAHVFAGPVEVIRVNGNGGEASMPQLSQPSTFRSLDVSRFSSFDLQGISKAVHLERVHLGLIDTVRSAEELGALRELESISLERVTVIEPIDSVHGWNAESAISVIDRHPFPPDLRHQLSAGNAPWAFPPAPSLFVEPPVVPSTVNRSLA</sequence>
<comment type="caution">
    <text evidence="1">The sequence shown here is derived from an EMBL/GenBank/DDBJ whole genome shotgun (WGS) entry which is preliminary data.</text>
</comment>
<dbReference type="Proteomes" id="UP000323221">
    <property type="component" value="Unassembled WGS sequence"/>
</dbReference>
<reference evidence="1 2" key="1">
    <citation type="submission" date="2019-08" db="EMBL/GenBank/DDBJ databases">
        <title>Agrococcus lahaulensis sp. nov., isolated from a cold desert of the Indian Himalayas.</title>
        <authorList>
            <person name="Qu J.H."/>
        </authorList>
    </citation>
    <scope>NUCLEOTIDE SEQUENCE [LARGE SCALE GENOMIC DNA]</scope>
    <source>
        <strain evidence="1 2">NS18</strain>
    </source>
</reference>
<accession>A0A5M8QA20</accession>
<proteinExistence type="predicted"/>
<dbReference type="RefSeq" id="WP_146356483.1">
    <property type="nucleotide sequence ID" value="NZ_VOIR01000014.1"/>
</dbReference>
<keyword evidence="2" id="KW-1185">Reference proteome</keyword>
<dbReference type="AlphaFoldDB" id="A0A5M8QA20"/>
<gene>
    <name evidence="1" type="ORF">FQ330_07575</name>
</gene>
<organism evidence="1 2">
    <name type="scientific">Agrococcus sediminis</name>
    <dbReference type="NCBI Taxonomy" id="2599924"/>
    <lineage>
        <taxon>Bacteria</taxon>
        <taxon>Bacillati</taxon>
        <taxon>Actinomycetota</taxon>
        <taxon>Actinomycetes</taxon>
        <taxon>Micrococcales</taxon>
        <taxon>Microbacteriaceae</taxon>
        <taxon>Agrococcus</taxon>
    </lineage>
</organism>
<dbReference type="EMBL" id="VOIR01000014">
    <property type="protein sequence ID" value="KAA6432827.1"/>
    <property type="molecule type" value="Genomic_DNA"/>
</dbReference>